<dbReference type="EMBL" id="CP046234">
    <property type="protein sequence ID" value="WFD46908.1"/>
    <property type="molecule type" value="Genomic_DNA"/>
</dbReference>
<protein>
    <submittedName>
        <fullName evidence="1">Uncharacterized protein</fullName>
    </submittedName>
</protein>
<accession>A0ABY8ERB3</accession>
<evidence type="ECO:0000313" key="2">
    <source>
        <dbReference type="Proteomes" id="UP000818624"/>
    </source>
</evidence>
<evidence type="ECO:0000313" key="1">
    <source>
        <dbReference type="EMBL" id="WFD46908.1"/>
    </source>
</evidence>
<sequence>MLVRLPRAPWRGGLRSRGAVGRRRLAHTVAPPAWAPLAHTLTAAALQRLTAHHAQTLCASVVQDTLLHRERAHADAALAHDSMHARILHAVLSMKTGSVYRDVLLSELLGAMWTADAQLPDDLLVLVAARAGVHGWQRTRARLHRYLAAHATPHDPARVWRALLDAHALRHDWARVAHGLAVCAAREPPVPVDAYRYALLRLQHESPHELPAAMHRVLQQMQRDERMLDDSLLAELVYALGAPVRHAQASGVRGAPLVRTAASAHTMLDGLFDWLCTAGEAHRTQYRVSLSTLLHVQLDTIEALYHAQTHRARTLHVPPRHTGAMRRRVNAVRTALRGDDGLLDSLEIRLDGVCGEMDTALAHLTAWLATAPPSPALARRQRRTVLALFATASRRPRTERLAALLQLMRIATVYGSDARLWHGVAGRTLPRLWARLLTLWAQDKRPHAAAPDAAHAHASWPFLALALPVLAEAVQRTPHLPHRAWAAVVDEPHRCRAMVWAACSALPREAAPTRMRELSDYFARLYAPARVYRWAHATEHDATARLLQRP</sequence>
<keyword evidence="2" id="KW-1185">Reference proteome</keyword>
<proteinExistence type="predicted"/>
<gene>
    <name evidence="1" type="ORF">GLX27_001552</name>
</gene>
<reference evidence="1 2" key="1">
    <citation type="journal article" date="2020" name="Elife">
        <title>Loss of centromere function drives karyotype evolution in closely related Malassezia species.</title>
        <authorList>
            <person name="Sankaranarayanan S.R."/>
            <person name="Ianiri G."/>
            <person name="Coelho M.A."/>
            <person name="Reza M.H."/>
            <person name="Thimmappa B.C."/>
            <person name="Ganguly P."/>
            <person name="Vadnala R.N."/>
            <person name="Sun S."/>
            <person name="Siddharthan R."/>
            <person name="Tellgren-Roth C."/>
            <person name="Dawson T.L."/>
            <person name="Heitman J."/>
            <person name="Sanyal K."/>
        </authorList>
    </citation>
    <scope>NUCLEOTIDE SEQUENCE [LARGE SCALE GENOMIC DNA]</scope>
    <source>
        <strain evidence="1">CBS14141</strain>
    </source>
</reference>
<dbReference type="Proteomes" id="UP000818624">
    <property type="component" value="Chromosome 1"/>
</dbReference>
<organism evidence="1 2">
    <name type="scientific">Malassezia furfur</name>
    <name type="common">Pityriasis versicolor infection agent</name>
    <name type="synonym">Pityrosporum furfur</name>
    <dbReference type="NCBI Taxonomy" id="55194"/>
    <lineage>
        <taxon>Eukaryota</taxon>
        <taxon>Fungi</taxon>
        <taxon>Dikarya</taxon>
        <taxon>Basidiomycota</taxon>
        <taxon>Ustilaginomycotina</taxon>
        <taxon>Malasseziomycetes</taxon>
        <taxon>Malasseziales</taxon>
        <taxon>Malasseziaceae</taxon>
        <taxon>Malassezia</taxon>
    </lineage>
</organism>
<name>A0ABY8ERB3_MALFU</name>